<dbReference type="EMBL" id="JAEKNN010000066">
    <property type="protein sequence ID" value="MBJ7610575.1"/>
    <property type="molecule type" value="Genomic_DNA"/>
</dbReference>
<gene>
    <name evidence="1" type="ORF">JF887_14300</name>
</gene>
<evidence type="ECO:0000313" key="2">
    <source>
        <dbReference type="Proteomes" id="UP000614410"/>
    </source>
</evidence>
<accession>A0A934KRR8</accession>
<evidence type="ECO:0000313" key="1">
    <source>
        <dbReference type="EMBL" id="MBJ7610575.1"/>
    </source>
</evidence>
<reference evidence="1 2" key="1">
    <citation type="submission" date="2020-10" db="EMBL/GenBank/DDBJ databases">
        <title>Ca. Dormibacterota MAGs.</title>
        <authorList>
            <person name="Montgomery K."/>
        </authorList>
    </citation>
    <scope>NUCLEOTIDE SEQUENCE [LARGE SCALE GENOMIC DNA]</scope>
    <source>
        <strain evidence="1">Mitchell_Peninsula_5</strain>
    </source>
</reference>
<dbReference type="AlphaFoldDB" id="A0A934KRR8"/>
<comment type="caution">
    <text evidence="1">The sequence shown here is derived from an EMBL/GenBank/DDBJ whole genome shotgun (WGS) entry which is preliminary data.</text>
</comment>
<protein>
    <submittedName>
        <fullName evidence="1">Uncharacterized protein</fullName>
    </submittedName>
</protein>
<organism evidence="1 2">
    <name type="scientific">Candidatus Amunia macphersoniae</name>
    <dbReference type="NCBI Taxonomy" id="3127014"/>
    <lineage>
        <taxon>Bacteria</taxon>
        <taxon>Bacillati</taxon>
        <taxon>Candidatus Dormiibacterota</taxon>
        <taxon>Candidatus Dormibacteria</taxon>
        <taxon>Candidatus Aeolococcales</taxon>
        <taxon>Candidatus Aeolococcaceae</taxon>
        <taxon>Candidatus Amunia</taxon>
    </lineage>
</organism>
<proteinExistence type="predicted"/>
<sequence>MSVYDPALPQPRRVAYALVLGEEGVACVAEDTQVLTRVVIFNLVAQSRPGQIDDGQLQRIRAALTAEDWQEAIVAWMDATGKQLNIFDDEPVWTDVSLDAERLRLELPLSPIFAEPS</sequence>
<dbReference type="Proteomes" id="UP000614410">
    <property type="component" value="Unassembled WGS sequence"/>
</dbReference>
<name>A0A934KRR8_9BACT</name>